<accession>A0ABS1DCD3</accession>
<name>A0ABS1DCD3_9PROT</name>
<reference evidence="1 2" key="1">
    <citation type="journal article" date="2020" name="Microorganisms">
        <title>Osmotic Adaptation and Compatible Solute Biosynthesis of Phototrophic Bacteria as Revealed from Genome Analyses.</title>
        <authorList>
            <person name="Imhoff J.F."/>
            <person name="Rahn T."/>
            <person name="Kunzel S."/>
            <person name="Keller A."/>
            <person name="Neulinger S.C."/>
        </authorList>
    </citation>
    <scope>NUCLEOTIDE SEQUENCE [LARGE SCALE GENOMIC DNA]</scope>
    <source>
        <strain evidence="1 2">DSM 9895</strain>
    </source>
</reference>
<evidence type="ECO:0000313" key="2">
    <source>
        <dbReference type="Proteomes" id="UP001296873"/>
    </source>
</evidence>
<keyword evidence="2" id="KW-1185">Reference proteome</keyword>
<sequence>MQDRIQEIKRALDSLPDVSAMSPEQQKEFVDALFAKLGIAALTATGSPTLVSSAFFRHAVMSYGYTNADDDDDISLVGMGGVMSILAANTPPEPEVSLQEAARIMVPFQRRIDTYAEALDREAGGRDDFESIFGYASVMKTGALDLEIDALLDEQPAHQVGATLISRGQSLITEALGHHRAAQYLTRCAAFHVHHAVDPEAAARQDAYQRELAEIDLEAEAESEAEAAADGDHEARLRKRLREIIEGGGATFTEPFDSDAAGLTPEPVCDVSAYSLYELCEDGAELSGLADYLDARWYGVFRSAGWSVNALLSEGDPRLPSFHLNDPQLGEVDVFTVEDGDPASVHPDSDVAISSWGARHRMMSKNAILILGAQARPEIVSEDEPGYLTLGWYLPALTASEQDRDAAEQTRSWSLAMIESSEWCKPRLATVPVDEQDQPLSPVTCDPDYLEDFVFNEEEAGLDAEECGFDRVFMRRILWGLRTQSPEAA</sequence>
<comment type="caution">
    <text evidence="1">The sequence shown here is derived from an EMBL/GenBank/DDBJ whole genome shotgun (WGS) entry which is preliminary data.</text>
</comment>
<gene>
    <name evidence="1" type="ORF">CKO28_06065</name>
</gene>
<organism evidence="1 2">
    <name type="scientific">Rhodovibrio sodomensis</name>
    <dbReference type="NCBI Taxonomy" id="1088"/>
    <lineage>
        <taxon>Bacteria</taxon>
        <taxon>Pseudomonadati</taxon>
        <taxon>Pseudomonadota</taxon>
        <taxon>Alphaproteobacteria</taxon>
        <taxon>Rhodospirillales</taxon>
        <taxon>Rhodovibrionaceae</taxon>
        <taxon>Rhodovibrio</taxon>
    </lineage>
</organism>
<dbReference type="Proteomes" id="UP001296873">
    <property type="component" value="Unassembled WGS sequence"/>
</dbReference>
<proteinExistence type="predicted"/>
<dbReference type="EMBL" id="NRRL01000009">
    <property type="protein sequence ID" value="MBK1667597.1"/>
    <property type="molecule type" value="Genomic_DNA"/>
</dbReference>
<evidence type="ECO:0000313" key="1">
    <source>
        <dbReference type="EMBL" id="MBK1667597.1"/>
    </source>
</evidence>
<protein>
    <submittedName>
        <fullName evidence="1">Uncharacterized protein</fullName>
    </submittedName>
</protein>